<sequence length="669" mass="74917">MLTQDLLAVWKGCLYFFYRRVGDVFETSEVFRFVGGNTPQLQACCDVERIDEFANRPAGQFFDGTSLFYVDTVNNKTIWFSDLLESKLFVCDRLESKVIKVIDLWQADVLKDWTVLIGDYVCCCAVATDRPEIRAYSSDGRLLLWQKQIDSSGDSRFVLDDFGCAAFSPSLDCGAFYFRFKTRQEIRLDIKSVWDMKLDSRTDLAYCISVDRGASLPSEAQQQSPSSDPDQQDYSTSHVVRYHRPYRCRSRIPITIVHLLKGNIGAGLFAMGDAYKNAGLIGGLFGTLVIGLICIYCSHILVWSSQHIREKLNMDSDPSFEETVEYCFEYGPKCYRKTSKLAGILVKVFIVITQLGFCCVFFVFVSDSISNVMTEYGYEIPKVCFTLAMYCVMMAVCLIPHIKFLTPISLFGTICIFVGVVVIIVLSCFGLPSFDSRQYFVSPSTWPLFFGTVVYAFEGIALIIPLRAEMRNPHNFGKPLGVFNVGMIIVMILFNLVGFIGYLRYGEQVKGSISFNLEPSVLSQCIQILVALGIAFSYPLQFFIASTVVYEAIVKKFEPCSPRKKLLVSCIVRGALVTLTCIIAIFVPHLGAFISLIGAVSSSTLALVFPVLCHVSLYTCPEDMEPAKSRLLPLFYLLDSIAMVTAALGFATGAYFSIVRLVHAFRQKV</sequence>
<feature type="transmembrane region" description="Helical" evidence="6">
    <location>
        <begin position="566"/>
        <end position="587"/>
    </location>
</feature>
<evidence type="ECO:0000259" key="7">
    <source>
        <dbReference type="Pfam" id="PF01490"/>
    </source>
</evidence>
<feature type="region of interest" description="Disordered" evidence="5">
    <location>
        <begin position="217"/>
        <end position="236"/>
    </location>
</feature>
<dbReference type="AlphaFoldDB" id="A0A6H5FVE1"/>
<comment type="subcellular location">
    <subcellularLocation>
        <location evidence="1">Membrane</location>
        <topology evidence="1">Multi-pass membrane protein</topology>
    </subcellularLocation>
</comment>
<dbReference type="Proteomes" id="UP000479000">
    <property type="component" value="Unassembled WGS sequence"/>
</dbReference>
<evidence type="ECO:0000313" key="8">
    <source>
        <dbReference type="EMBL" id="CAA9993170.1"/>
    </source>
</evidence>
<dbReference type="PANTHER" id="PTHR22950">
    <property type="entry name" value="AMINO ACID TRANSPORTER"/>
    <property type="match status" value="1"/>
</dbReference>
<dbReference type="Pfam" id="PF01490">
    <property type="entry name" value="Aa_trans"/>
    <property type="match status" value="1"/>
</dbReference>
<evidence type="ECO:0000313" key="9">
    <source>
        <dbReference type="Proteomes" id="UP000479000"/>
    </source>
</evidence>
<accession>A0A6H5FVE1</accession>
<evidence type="ECO:0000256" key="6">
    <source>
        <dbReference type="SAM" id="Phobius"/>
    </source>
</evidence>
<feature type="transmembrane region" description="Helical" evidence="6">
    <location>
        <begin position="411"/>
        <end position="434"/>
    </location>
</feature>
<feature type="transmembrane region" description="Helical" evidence="6">
    <location>
        <begin position="521"/>
        <end position="554"/>
    </location>
</feature>
<feature type="transmembrane region" description="Helical" evidence="6">
    <location>
        <begin position="593"/>
        <end position="613"/>
    </location>
</feature>
<evidence type="ECO:0000256" key="1">
    <source>
        <dbReference type="ARBA" id="ARBA00004141"/>
    </source>
</evidence>
<feature type="transmembrane region" description="Helical" evidence="6">
    <location>
        <begin position="380"/>
        <end position="399"/>
    </location>
</feature>
<evidence type="ECO:0000256" key="5">
    <source>
        <dbReference type="SAM" id="MobiDB-lite"/>
    </source>
</evidence>
<evidence type="ECO:0000256" key="4">
    <source>
        <dbReference type="ARBA" id="ARBA00023136"/>
    </source>
</evidence>
<dbReference type="PANTHER" id="PTHR22950:SF349">
    <property type="entry name" value="AMINO ACID TRANSPORTER TRANSMEMBRANE DOMAIN-CONTAINING PROTEIN"/>
    <property type="match status" value="1"/>
</dbReference>
<feature type="domain" description="Amino acid transporter transmembrane" evidence="7">
    <location>
        <begin position="254"/>
        <end position="656"/>
    </location>
</feature>
<feature type="transmembrane region" description="Helical" evidence="6">
    <location>
        <begin position="446"/>
        <end position="468"/>
    </location>
</feature>
<organism evidence="8 9">
    <name type="scientific">Nesidiocoris tenuis</name>
    <dbReference type="NCBI Taxonomy" id="355587"/>
    <lineage>
        <taxon>Eukaryota</taxon>
        <taxon>Metazoa</taxon>
        <taxon>Ecdysozoa</taxon>
        <taxon>Arthropoda</taxon>
        <taxon>Hexapoda</taxon>
        <taxon>Insecta</taxon>
        <taxon>Pterygota</taxon>
        <taxon>Neoptera</taxon>
        <taxon>Paraneoptera</taxon>
        <taxon>Hemiptera</taxon>
        <taxon>Heteroptera</taxon>
        <taxon>Panheteroptera</taxon>
        <taxon>Cimicomorpha</taxon>
        <taxon>Miridae</taxon>
        <taxon>Dicyphina</taxon>
        <taxon>Nesidiocoris</taxon>
    </lineage>
</organism>
<keyword evidence="3 6" id="KW-1133">Transmembrane helix</keyword>
<feature type="transmembrane region" description="Helical" evidence="6">
    <location>
        <begin position="634"/>
        <end position="658"/>
    </location>
</feature>
<dbReference type="InterPro" id="IPR013057">
    <property type="entry name" value="AA_transpt_TM"/>
</dbReference>
<name>A0A6H5FVE1_9HEMI</name>
<proteinExistence type="predicted"/>
<keyword evidence="2 6" id="KW-0812">Transmembrane</keyword>
<dbReference type="OrthoDB" id="1684102at2759"/>
<protein>
    <recommendedName>
        <fullName evidence="7">Amino acid transporter transmembrane domain-containing protein</fullName>
    </recommendedName>
</protein>
<evidence type="ECO:0000256" key="3">
    <source>
        <dbReference type="ARBA" id="ARBA00022989"/>
    </source>
</evidence>
<feature type="transmembrane region" description="Helical" evidence="6">
    <location>
        <begin position="344"/>
        <end position="365"/>
    </location>
</feature>
<dbReference type="GO" id="GO:0005774">
    <property type="term" value="C:vacuolar membrane"/>
    <property type="evidence" value="ECO:0007669"/>
    <property type="project" value="TreeGrafter"/>
</dbReference>
<dbReference type="EMBL" id="CADCXU010000220">
    <property type="protein sequence ID" value="CAA9993170.1"/>
    <property type="molecule type" value="Genomic_DNA"/>
</dbReference>
<evidence type="ECO:0000256" key="2">
    <source>
        <dbReference type="ARBA" id="ARBA00022692"/>
    </source>
</evidence>
<dbReference type="GO" id="GO:0015179">
    <property type="term" value="F:L-amino acid transmembrane transporter activity"/>
    <property type="evidence" value="ECO:0007669"/>
    <property type="project" value="TreeGrafter"/>
</dbReference>
<keyword evidence="9" id="KW-1185">Reference proteome</keyword>
<reference evidence="8 9" key="1">
    <citation type="submission" date="2020-02" db="EMBL/GenBank/DDBJ databases">
        <authorList>
            <person name="Ferguson B K."/>
        </authorList>
    </citation>
    <scope>NUCLEOTIDE SEQUENCE [LARGE SCALE GENOMIC DNA]</scope>
</reference>
<feature type="transmembrane region" description="Helical" evidence="6">
    <location>
        <begin position="480"/>
        <end position="501"/>
    </location>
</feature>
<keyword evidence="4 6" id="KW-0472">Membrane</keyword>
<gene>
    <name evidence="8" type="ORF">NTEN_LOCUS157</name>
</gene>
<feature type="transmembrane region" description="Helical" evidence="6">
    <location>
        <begin position="278"/>
        <end position="302"/>
    </location>
</feature>